<evidence type="ECO:0000313" key="3">
    <source>
        <dbReference type="Proteomes" id="UP001056336"/>
    </source>
</evidence>
<reference evidence="2" key="1">
    <citation type="journal article" date="2018" name="Int. J. Syst. Evol. Microbiol.">
        <title>Jatrophihabitans telluris sp. nov., isolated from sediment soil of lava forest wetlands and the emended description of the genus Jatrophihabitans.</title>
        <authorList>
            <person name="Lee K.C."/>
            <person name="Suh M.K."/>
            <person name="Eom M.K."/>
            <person name="Kim K.K."/>
            <person name="Kim J.S."/>
            <person name="Kim D.S."/>
            <person name="Ko S.H."/>
            <person name="Shin Y.K."/>
            <person name="Lee J.S."/>
        </authorList>
    </citation>
    <scope>NUCLEOTIDE SEQUENCE</scope>
    <source>
        <strain evidence="2">N237</strain>
    </source>
</reference>
<dbReference type="RefSeq" id="WP_249770815.1">
    <property type="nucleotide sequence ID" value="NZ_CP097332.1"/>
</dbReference>
<feature type="compositionally biased region" description="Acidic residues" evidence="1">
    <location>
        <begin position="60"/>
        <end position="76"/>
    </location>
</feature>
<proteinExistence type="predicted"/>
<evidence type="ECO:0000313" key="2">
    <source>
        <dbReference type="EMBL" id="UQX87867.1"/>
    </source>
</evidence>
<dbReference type="EMBL" id="CP097332">
    <property type="protein sequence ID" value="UQX87867.1"/>
    <property type="molecule type" value="Genomic_DNA"/>
</dbReference>
<accession>A0ABY4QXI6</accession>
<sequence>MVPFTTSAGLAEAVPLFAATPLPAPPLLVPPLLVPPPVLVPWPAEAVERPGVVALAAERDVDDPPDPPEADPDADEAAERDPADELGARWEEEPEDRAAEPGPLAAPRPGVPAPGCDEDWARARSRAPEVGVAQEARRVSSRHSAATNSVVVLAALRFRRVATSRTDITLRSMVPASNRPVGGLREW</sequence>
<gene>
    <name evidence="2" type="ORF">M6D93_16395</name>
</gene>
<protein>
    <submittedName>
        <fullName evidence="2">Uncharacterized protein</fullName>
    </submittedName>
</protein>
<reference evidence="2" key="2">
    <citation type="submission" date="2022-05" db="EMBL/GenBank/DDBJ databases">
        <authorList>
            <person name="Kim J.-S."/>
            <person name="Lee K."/>
            <person name="Suh M."/>
            <person name="Eom M."/>
            <person name="Kim J.-S."/>
            <person name="Kim D.-S."/>
            <person name="Ko S.-H."/>
            <person name="Shin Y."/>
            <person name="Lee J.-S."/>
        </authorList>
    </citation>
    <scope>NUCLEOTIDE SEQUENCE</scope>
    <source>
        <strain evidence="2">N237</strain>
    </source>
</reference>
<keyword evidence="3" id="KW-1185">Reference proteome</keyword>
<organism evidence="2 3">
    <name type="scientific">Jatrophihabitans telluris</name>
    <dbReference type="NCBI Taxonomy" id="2038343"/>
    <lineage>
        <taxon>Bacteria</taxon>
        <taxon>Bacillati</taxon>
        <taxon>Actinomycetota</taxon>
        <taxon>Actinomycetes</taxon>
        <taxon>Jatrophihabitantales</taxon>
        <taxon>Jatrophihabitantaceae</taxon>
        <taxon>Jatrophihabitans</taxon>
    </lineage>
</organism>
<feature type="compositionally biased region" description="Basic and acidic residues" evidence="1">
    <location>
        <begin position="77"/>
        <end position="99"/>
    </location>
</feature>
<feature type="region of interest" description="Disordered" evidence="1">
    <location>
        <begin position="53"/>
        <end position="119"/>
    </location>
</feature>
<name>A0ABY4QXI6_9ACTN</name>
<dbReference type="Proteomes" id="UP001056336">
    <property type="component" value="Chromosome"/>
</dbReference>
<evidence type="ECO:0000256" key="1">
    <source>
        <dbReference type="SAM" id="MobiDB-lite"/>
    </source>
</evidence>